<dbReference type="GeneID" id="63848179"/>
<dbReference type="RefSeq" id="XP_040791134.1">
    <property type="nucleotide sequence ID" value="XM_040930927.1"/>
</dbReference>
<name>A0A9P4LAN6_9PLEO</name>
<evidence type="ECO:0000313" key="3">
    <source>
        <dbReference type="Proteomes" id="UP000800039"/>
    </source>
</evidence>
<keyword evidence="1" id="KW-0732">Signal</keyword>
<dbReference type="Proteomes" id="UP000800039">
    <property type="component" value="Unassembled WGS sequence"/>
</dbReference>
<comment type="caution">
    <text evidence="2">The sequence shown here is derived from an EMBL/GenBank/DDBJ whole genome shotgun (WGS) entry which is preliminary data.</text>
</comment>
<feature type="signal peptide" evidence="1">
    <location>
        <begin position="1"/>
        <end position="22"/>
    </location>
</feature>
<keyword evidence="3" id="KW-1185">Reference proteome</keyword>
<dbReference type="OrthoDB" id="3773432at2759"/>
<organism evidence="2 3">
    <name type="scientific">Cucurbitaria berberidis CBS 394.84</name>
    <dbReference type="NCBI Taxonomy" id="1168544"/>
    <lineage>
        <taxon>Eukaryota</taxon>
        <taxon>Fungi</taxon>
        <taxon>Dikarya</taxon>
        <taxon>Ascomycota</taxon>
        <taxon>Pezizomycotina</taxon>
        <taxon>Dothideomycetes</taxon>
        <taxon>Pleosporomycetidae</taxon>
        <taxon>Pleosporales</taxon>
        <taxon>Pleosporineae</taxon>
        <taxon>Cucurbitariaceae</taxon>
        <taxon>Cucurbitaria</taxon>
    </lineage>
</organism>
<reference evidence="2" key="1">
    <citation type="submission" date="2020-01" db="EMBL/GenBank/DDBJ databases">
        <authorList>
            <consortium name="DOE Joint Genome Institute"/>
            <person name="Haridas S."/>
            <person name="Albert R."/>
            <person name="Binder M."/>
            <person name="Bloem J."/>
            <person name="Labutti K."/>
            <person name="Salamov A."/>
            <person name="Andreopoulos B."/>
            <person name="Baker S.E."/>
            <person name="Barry K."/>
            <person name="Bills G."/>
            <person name="Bluhm B.H."/>
            <person name="Cannon C."/>
            <person name="Castanera R."/>
            <person name="Culley D.E."/>
            <person name="Daum C."/>
            <person name="Ezra D."/>
            <person name="Gonzalez J.B."/>
            <person name="Henrissat B."/>
            <person name="Kuo A."/>
            <person name="Liang C."/>
            <person name="Lipzen A."/>
            <person name="Lutzoni F."/>
            <person name="Magnuson J."/>
            <person name="Mondo S."/>
            <person name="Nolan M."/>
            <person name="Ohm R."/>
            <person name="Pangilinan J."/>
            <person name="Park H.-J."/>
            <person name="Ramirez L."/>
            <person name="Alfaro M."/>
            <person name="Sun H."/>
            <person name="Tritt A."/>
            <person name="Yoshinaga Y."/>
            <person name="Zwiers L.-H."/>
            <person name="Turgeon B.G."/>
            <person name="Goodwin S.B."/>
            <person name="Spatafora J.W."/>
            <person name="Crous P.W."/>
            <person name="Grigoriev I.V."/>
        </authorList>
    </citation>
    <scope>NUCLEOTIDE SEQUENCE</scope>
    <source>
        <strain evidence="2">CBS 394.84</strain>
    </source>
</reference>
<evidence type="ECO:0000256" key="1">
    <source>
        <dbReference type="SAM" id="SignalP"/>
    </source>
</evidence>
<evidence type="ECO:0000313" key="2">
    <source>
        <dbReference type="EMBL" id="KAF1848571.1"/>
    </source>
</evidence>
<protein>
    <submittedName>
        <fullName evidence="2">Uncharacterized protein</fullName>
    </submittedName>
</protein>
<accession>A0A9P4LAN6</accession>
<gene>
    <name evidence="2" type="ORF">K460DRAFT_334845</name>
</gene>
<proteinExistence type="predicted"/>
<sequence length="303" mass="32755">MSTISNMHLFFLVLAAVPSSFSGVMIKNGGVASVSAAVSLASPVSLESASTLLGSGQTQSSGSPEDIGSQYGNVTVRNNCPEPLYLWSIGAWKLQGFRNTTVGYGAKEEEVMHTIPSGEKHTEQYRVTCPPAKNGTEGYCWDHDKLRGQGVAIKISNNQSLAGDISQFEYALIQNPLDNTTYHKLNYDVSLLDCAKVATYAGFYGLDLADSNHRIITDASSSDQDHTLKVEKCPGYNTGLALTFPSDKSGERCKPIHCDGKKKCQVYYFDWTRNGEPSMACTAAYKGDMVLDLCIGSKKADGK</sequence>
<dbReference type="AlphaFoldDB" id="A0A9P4LAN6"/>
<dbReference type="EMBL" id="ML976615">
    <property type="protein sequence ID" value="KAF1848571.1"/>
    <property type="molecule type" value="Genomic_DNA"/>
</dbReference>
<feature type="chain" id="PRO_5040240508" evidence="1">
    <location>
        <begin position="23"/>
        <end position="303"/>
    </location>
</feature>